<name>A0A117JJF1_9MYCO</name>
<protein>
    <submittedName>
        <fullName evidence="2">Uncharacterized protein</fullName>
    </submittedName>
</protein>
<reference evidence="2 3" key="1">
    <citation type="submission" date="2016-01" db="EMBL/GenBank/DDBJ databases">
        <authorList>
            <consortium name="TB Trials Study Group"/>
            <person name="Sutton G."/>
            <person name="Brinkac L."/>
            <person name="Sanka R."/>
            <person name="Adams M."/>
            <person name="Lau E.L."/>
            <person name="Macaden R."/>
            <person name="Grewal H.M.S."/>
        </authorList>
    </citation>
    <scope>NUCLEOTIDE SEQUENCE [LARGE SCALE GENOMIC DNA]</scope>
    <source>
        <strain evidence="2 3">IS-1744</strain>
    </source>
</reference>
<feature type="compositionally biased region" description="Low complexity" evidence="1">
    <location>
        <begin position="47"/>
        <end position="56"/>
    </location>
</feature>
<proteinExistence type="predicted"/>
<organism evidence="2 3">
    <name type="scientific">Mycobacterium lehmannii</name>
    <dbReference type="NCBI Taxonomy" id="2048550"/>
    <lineage>
        <taxon>Bacteria</taxon>
        <taxon>Bacillati</taxon>
        <taxon>Actinomycetota</taxon>
        <taxon>Actinomycetes</taxon>
        <taxon>Mycobacteriales</taxon>
        <taxon>Mycobacteriaceae</taxon>
        <taxon>Mycobacterium</taxon>
    </lineage>
</organism>
<comment type="caution">
    <text evidence="2">The sequence shown here is derived from an EMBL/GenBank/DDBJ whole genome shotgun (WGS) entry which is preliminary data.</text>
</comment>
<dbReference type="RefSeq" id="WP_064397517.1">
    <property type="nucleotide sequence ID" value="NZ_LQIR01000024.1"/>
</dbReference>
<feature type="region of interest" description="Disordered" evidence="1">
    <location>
        <begin position="1"/>
        <end position="62"/>
    </location>
</feature>
<feature type="compositionally biased region" description="Acidic residues" evidence="1">
    <location>
        <begin position="35"/>
        <end position="45"/>
    </location>
</feature>
<keyword evidence="3" id="KW-1185">Reference proteome</keyword>
<sequence length="62" mass="6320">MSDDKKDNPGTVETDAGPSNADDDVQSDPARGTDATDEEGVDWSDEGGATPTGPADTGDHTQ</sequence>
<dbReference type="Proteomes" id="UP000053707">
    <property type="component" value="Unassembled WGS sequence"/>
</dbReference>
<accession>A0A117JJF1</accession>
<evidence type="ECO:0000313" key="3">
    <source>
        <dbReference type="Proteomes" id="UP000053707"/>
    </source>
</evidence>
<gene>
    <name evidence="2" type="ORF">AU192_23010</name>
</gene>
<dbReference type="EMBL" id="LQIR01000024">
    <property type="protein sequence ID" value="KUI14233.1"/>
    <property type="molecule type" value="Genomic_DNA"/>
</dbReference>
<evidence type="ECO:0000256" key="1">
    <source>
        <dbReference type="SAM" id="MobiDB-lite"/>
    </source>
</evidence>
<dbReference type="AlphaFoldDB" id="A0A117JJF1"/>
<dbReference type="GeneID" id="27917293"/>
<evidence type="ECO:0000313" key="2">
    <source>
        <dbReference type="EMBL" id="KUI14233.1"/>
    </source>
</evidence>